<evidence type="ECO:0000256" key="1">
    <source>
        <dbReference type="SAM" id="Coils"/>
    </source>
</evidence>
<evidence type="ECO:0000313" key="2">
    <source>
        <dbReference type="EMBL" id="CAK7349741.1"/>
    </source>
</evidence>
<comment type="caution">
    <text evidence="2">The sequence shown here is derived from an EMBL/GenBank/DDBJ whole genome shotgun (WGS) entry which is preliminary data.</text>
</comment>
<dbReference type="EMBL" id="CAWUPB010001176">
    <property type="protein sequence ID" value="CAK7349741.1"/>
    <property type="molecule type" value="Genomic_DNA"/>
</dbReference>
<protein>
    <recommendedName>
        <fullName evidence="4">50S ribosomal protein L29</fullName>
    </recommendedName>
</protein>
<accession>A0AAV1SH59</accession>
<dbReference type="AlphaFoldDB" id="A0AAV1SH59"/>
<proteinExistence type="predicted"/>
<feature type="coiled-coil region" evidence="1">
    <location>
        <begin position="6"/>
        <end position="75"/>
    </location>
</feature>
<keyword evidence="3" id="KW-1185">Reference proteome</keyword>
<gene>
    <name evidence="2" type="ORF">DCAF_LOCUS22461</name>
</gene>
<dbReference type="Proteomes" id="UP001314170">
    <property type="component" value="Unassembled WGS sequence"/>
</dbReference>
<evidence type="ECO:0000313" key="3">
    <source>
        <dbReference type="Proteomes" id="UP001314170"/>
    </source>
</evidence>
<organism evidence="2 3">
    <name type="scientific">Dovyalis caffra</name>
    <dbReference type="NCBI Taxonomy" id="77055"/>
    <lineage>
        <taxon>Eukaryota</taxon>
        <taxon>Viridiplantae</taxon>
        <taxon>Streptophyta</taxon>
        <taxon>Embryophyta</taxon>
        <taxon>Tracheophyta</taxon>
        <taxon>Spermatophyta</taxon>
        <taxon>Magnoliopsida</taxon>
        <taxon>eudicotyledons</taxon>
        <taxon>Gunneridae</taxon>
        <taxon>Pentapetalae</taxon>
        <taxon>rosids</taxon>
        <taxon>fabids</taxon>
        <taxon>Malpighiales</taxon>
        <taxon>Salicaceae</taxon>
        <taxon>Flacourtieae</taxon>
        <taxon>Dovyalis</taxon>
    </lineage>
</organism>
<name>A0AAV1SH59_9ROSI</name>
<reference evidence="2 3" key="1">
    <citation type="submission" date="2024-01" db="EMBL/GenBank/DDBJ databases">
        <authorList>
            <person name="Waweru B."/>
        </authorList>
    </citation>
    <scope>NUCLEOTIDE SEQUENCE [LARGE SCALE GENOMIC DNA]</scope>
</reference>
<evidence type="ECO:0008006" key="4">
    <source>
        <dbReference type="Google" id="ProtNLM"/>
    </source>
</evidence>
<sequence length="79" mass="9230">MSIAKSKLVLENFEALEVKMKELEALLNEALKEKYIAKMVKHATTYVHKNVKRALREKLKEMKEIRKALATVTKEWDEA</sequence>
<keyword evidence="1" id="KW-0175">Coiled coil</keyword>